<comment type="caution">
    <text evidence="1">The sequence shown here is derived from an EMBL/GenBank/DDBJ whole genome shotgun (WGS) entry which is preliminary data.</text>
</comment>
<name>X1APC9_9ZZZZ</name>
<evidence type="ECO:0000313" key="1">
    <source>
        <dbReference type="EMBL" id="GAG84569.1"/>
    </source>
</evidence>
<dbReference type="EMBL" id="BART01019312">
    <property type="protein sequence ID" value="GAG84569.1"/>
    <property type="molecule type" value="Genomic_DNA"/>
</dbReference>
<organism evidence="1">
    <name type="scientific">marine sediment metagenome</name>
    <dbReference type="NCBI Taxonomy" id="412755"/>
    <lineage>
        <taxon>unclassified sequences</taxon>
        <taxon>metagenomes</taxon>
        <taxon>ecological metagenomes</taxon>
    </lineage>
</organism>
<sequence length="139" mass="16179">MQIIKQGSLKSTRDTLRFFKEHFDKVDKVKYIVLYFAEREWLLNPDLYHQYAIVIGENAQLWMSGLTWGYCGEGPYGLFEVMQMIDPSITFEQIEALEWPGTYPILFENVEGRLSLTQFTNSVASLLCLEGGRLPWFPL</sequence>
<protein>
    <submittedName>
        <fullName evidence="1">Uncharacterized protein</fullName>
    </submittedName>
</protein>
<reference evidence="1" key="1">
    <citation type="journal article" date="2014" name="Front. Microbiol.">
        <title>High frequency of phylogenetically diverse reductive dehalogenase-homologous genes in deep subseafloor sedimentary metagenomes.</title>
        <authorList>
            <person name="Kawai M."/>
            <person name="Futagami T."/>
            <person name="Toyoda A."/>
            <person name="Takaki Y."/>
            <person name="Nishi S."/>
            <person name="Hori S."/>
            <person name="Arai W."/>
            <person name="Tsubouchi T."/>
            <person name="Morono Y."/>
            <person name="Uchiyama I."/>
            <person name="Ito T."/>
            <person name="Fujiyama A."/>
            <person name="Inagaki F."/>
            <person name="Takami H."/>
        </authorList>
    </citation>
    <scope>NUCLEOTIDE SEQUENCE</scope>
    <source>
        <strain evidence="1">Expedition CK06-06</strain>
    </source>
</reference>
<gene>
    <name evidence="1" type="ORF">S01H4_36178</name>
</gene>
<dbReference type="AlphaFoldDB" id="X1APC9"/>
<proteinExistence type="predicted"/>
<accession>X1APC9</accession>